<reference evidence="8 9" key="1">
    <citation type="submission" date="2016-06" db="EMBL/GenBank/DDBJ databases">
        <authorList>
            <person name="Rodrigo-Torres L."/>
            <person name="Arahal D.R."/>
        </authorList>
    </citation>
    <scope>NUCLEOTIDE SEQUENCE [LARGE SCALE GENOMIC DNA]</scope>
    <source>
        <strain evidence="8 9">CECT 5116</strain>
    </source>
</reference>
<dbReference type="AlphaFoldDB" id="A0A1C3JUR3"/>
<dbReference type="PANTHER" id="PTHR46383:SF1">
    <property type="entry name" value="ASPARTATE AMINOTRANSFERASE"/>
    <property type="match status" value="1"/>
</dbReference>
<evidence type="ECO:0000313" key="9">
    <source>
        <dbReference type="Proteomes" id="UP000092840"/>
    </source>
</evidence>
<dbReference type="Pfam" id="PF00155">
    <property type="entry name" value="Aminotran_1_2"/>
    <property type="match status" value="1"/>
</dbReference>
<dbReference type="InterPro" id="IPR050596">
    <property type="entry name" value="AspAT/PAT-like"/>
</dbReference>
<dbReference type="InterPro" id="IPR004839">
    <property type="entry name" value="Aminotransferase_I/II_large"/>
</dbReference>
<evidence type="ECO:0000259" key="6">
    <source>
        <dbReference type="Pfam" id="PF00155"/>
    </source>
</evidence>
<dbReference type="Proteomes" id="UP000092871">
    <property type="component" value="Unassembled WGS sequence"/>
</dbReference>
<keyword evidence="4 7" id="KW-0808">Transferase</keyword>
<dbReference type="OrthoDB" id="9803354at2"/>
<keyword evidence="9" id="KW-1185">Reference proteome</keyword>
<comment type="cofactor">
    <cofactor evidence="1">
        <name>pyridoxal 5'-phosphate</name>
        <dbReference type="ChEBI" id="CHEBI:597326"/>
    </cofactor>
</comment>
<dbReference type="Proteomes" id="UP000092840">
    <property type="component" value="Unassembled WGS sequence"/>
</dbReference>
<keyword evidence="5" id="KW-0663">Pyridoxal phosphate</keyword>
<comment type="similarity">
    <text evidence="2">Belongs to the class-I pyridoxal-phosphate-dependent aminotransferase family.</text>
</comment>
<dbReference type="GO" id="GO:0004021">
    <property type="term" value="F:L-alanine:2-oxoglutarate aminotransferase activity"/>
    <property type="evidence" value="ECO:0007669"/>
    <property type="project" value="UniProtKB-EC"/>
</dbReference>
<dbReference type="RefSeq" id="WP_067037994.1">
    <property type="nucleotide sequence ID" value="NZ_FLRA01000023.1"/>
</dbReference>
<evidence type="ECO:0000256" key="1">
    <source>
        <dbReference type="ARBA" id="ARBA00001933"/>
    </source>
</evidence>
<dbReference type="GO" id="GO:0030170">
    <property type="term" value="F:pyridoxal phosphate binding"/>
    <property type="evidence" value="ECO:0007669"/>
    <property type="project" value="InterPro"/>
</dbReference>
<dbReference type="EMBL" id="FLRA01000023">
    <property type="protein sequence ID" value="SBT18862.1"/>
    <property type="molecule type" value="Genomic_DNA"/>
</dbReference>
<gene>
    <name evidence="7" type="primary">alaC</name>
    <name evidence="7" type="ORF">MGA5115_03023</name>
    <name evidence="8" type="ORF">MGA5116_02427</name>
</gene>
<dbReference type="Gene3D" id="3.40.640.10">
    <property type="entry name" value="Type I PLP-dependent aspartate aminotransferase-like (Major domain)"/>
    <property type="match status" value="1"/>
</dbReference>
<dbReference type="EC" id="2.6.1.2" evidence="7"/>
<evidence type="ECO:0000256" key="3">
    <source>
        <dbReference type="ARBA" id="ARBA00022576"/>
    </source>
</evidence>
<feature type="domain" description="Aminotransferase class I/classII large" evidence="6">
    <location>
        <begin position="62"/>
        <end position="426"/>
    </location>
</feature>
<reference evidence="7 10" key="2">
    <citation type="submission" date="2016-06" db="EMBL/GenBank/DDBJ databases">
        <authorList>
            <person name="Kjaerup R.B."/>
            <person name="Dalgaard T.S."/>
            <person name="Juul-Madsen H.R."/>
        </authorList>
    </citation>
    <scope>NUCLEOTIDE SEQUENCE [LARGE SCALE GENOMIC DNA]</scope>
    <source>
        <strain evidence="7 10">CECT 5115</strain>
    </source>
</reference>
<sequence>MTTLIDKELINNALDKANISALSRAGIRELVSLVNQLEAESGQRFIRMEMGVPGLEAPSIGIEAEIKALKSGVASKYPMIEGVSSLKHEISRFCKAFLNIQVDQAGCFPTVGSAQGALASFVVANRLRENGKTLFIDPGFPNQKRQLTMLGQQWGSFDVYEHRGDALEEALEKHLSSGEYTTLLYSNPNNPAWICFDEKELQIIAKVTKRYDVIVIEDLAYFGMDYRKDYAKPFQAPFQPSIAHYTDQYILLISSSKVFSYAGQRVGCLVISDALFARECPTLKLSLGQTLFGKAITLGALHNFSSGVTHSAQYGLAAMLKAASDGELPFLQITKIYKDRAQKMKRMFLENGFKLVYENDNGESLSDGFYFTLSHPDMDGDTLMKTLLCFGISAISLANTGSEHTDGIRACVSQVRDEQLEDLAARLKALHDSFKH</sequence>
<dbReference type="EMBL" id="FLRB01000013">
    <property type="protein sequence ID" value="SBT21817.1"/>
    <property type="molecule type" value="Genomic_DNA"/>
</dbReference>
<evidence type="ECO:0000256" key="5">
    <source>
        <dbReference type="ARBA" id="ARBA00022898"/>
    </source>
</evidence>
<dbReference type="GO" id="GO:0006520">
    <property type="term" value="P:amino acid metabolic process"/>
    <property type="evidence" value="ECO:0007669"/>
    <property type="project" value="InterPro"/>
</dbReference>
<name>A0A1C3JUR3_9GAMM</name>
<dbReference type="InterPro" id="IPR015424">
    <property type="entry name" value="PyrdxlP-dep_Trfase"/>
</dbReference>
<accession>A0A1C3JUR3</accession>
<evidence type="ECO:0000313" key="8">
    <source>
        <dbReference type="EMBL" id="SBT21817.1"/>
    </source>
</evidence>
<keyword evidence="3 7" id="KW-0032">Aminotransferase</keyword>
<protein>
    <submittedName>
        <fullName evidence="7">Glutamate-pyruvate aminotransferase AlaC</fullName>
        <ecNumber evidence="7">2.6.1.2</ecNumber>
    </submittedName>
</protein>
<evidence type="ECO:0000256" key="2">
    <source>
        <dbReference type="ARBA" id="ARBA00007441"/>
    </source>
</evidence>
<proteinExistence type="inferred from homology"/>
<evidence type="ECO:0000256" key="4">
    <source>
        <dbReference type="ARBA" id="ARBA00022679"/>
    </source>
</evidence>
<dbReference type="Gene3D" id="3.90.1150.100">
    <property type="match status" value="2"/>
</dbReference>
<evidence type="ECO:0000313" key="7">
    <source>
        <dbReference type="EMBL" id="SBT18862.1"/>
    </source>
</evidence>
<dbReference type="CDD" id="cd00609">
    <property type="entry name" value="AAT_like"/>
    <property type="match status" value="1"/>
</dbReference>
<organism evidence="7 10">
    <name type="scientific">Marinomonas gallaica</name>
    <dbReference type="NCBI Taxonomy" id="1806667"/>
    <lineage>
        <taxon>Bacteria</taxon>
        <taxon>Pseudomonadati</taxon>
        <taxon>Pseudomonadota</taxon>
        <taxon>Gammaproteobacteria</taxon>
        <taxon>Oceanospirillales</taxon>
        <taxon>Oceanospirillaceae</taxon>
        <taxon>Marinomonas</taxon>
    </lineage>
</organism>
<evidence type="ECO:0000313" key="10">
    <source>
        <dbReference type="Proteomes" id="UP000092871"/>
    </source>
</evidence>
<dbReference type="SUPFAM" id="SSF53383">
    <property type="entry name" value="PLP-dependent transferases"/>
    <property type="match status" value="1"/>
</dbReference>
<keyword evidence="7" id="KW-0670">Pyruvate</keyword>
<dbReference type="PANTHER" id="PTHR46383">
    <property type="entry name" value="ASPARTATE AMINOTRANSFERASE"/>
    <property type="match status" value="1"/>
</dbReference>
<dbReference type="InterPro" id="IPR015421">
    <property type="entry name" value="PyrdxlP-dep_Trfase_major"/>
</dbReference>